<proteinExistence type="predicted"/>
<sequence length="100" mass="11311">MVSQHQAQTGKGRNIANNAADYVSFKTTYQPDWFAIGSDHKEDIIAALAIAANAGMRREIWNEFTFELAAGAGLACDLKNQNEDNVFFFPDYHFRLGYRF</sequence>
<dbReference type="EMBL" id="QOVL01000006">
    <property type="protein sequence ID" value="RXG31727.1"/>
    <property type="molecule type" value="Genomic_DNA"/>
</dbReference>
<comment type="caution">
    <text evidence="1">The sequence shown here is derived from an EMBL/GenBank/DDBJ whole genome shotgun (WGS) entry which is preliminary data.</text>
</comment>
<evidence type="ECO:0000313" key="1">
    <source>
        <dbReference type="EMBL" id="RXG31727.1"/>
    </source>
</evidence>
<dbReference type="Proteomes" id="UP000290608">
    <property type="component" value="Unassembled WGS sequence"/>
</dbReference>
<evidence type="ECO:0000313" key="2">
    <source>
        <dbReference type="Proteomes" id="UP000290608"/>
    </source>
</evidence>
<name>A0A4Q0PMN3_9FLAO</name>
<dbReference type="STRING" id="1122159.SAMN02745246_01637"/>
<accession>A0A4Q0PMN3</accession>
<reference evidence="1 2" key="1">
    <citation type="submission" date="2018-07" db="EMBL/GenBank/DDBJ databases">
        <title>Leeuwenhoekiella genomics.</title>
        <authorList>
            <person name="Tahon G."/>
            <person name="Willems A."/>
        </authorList>
    </citation>
    <scope>NUCLEOTIDE SEQUENCE [LARGE SCALE GENOMIC DNA]</scope>
    <source>
        <strain evidence="1 2">LMG 1345</strain>
    </source>
</reference>
<dbReference type="RefSeq" id="WP_073098729.1">
    <property type="nucleotide sequence ID" value="NZ_QOVL01000006.1"/>
</dbReference>
<dbReference type="AlphaFoldDB" id="A0A4Q0PMN3"/>
<organism evidence="1 2">
    <name type="scientific">Leeuwenhoekiella marinoflava</name>
    <dbReference type="NCBI Taxonomy" id="988"/>
    <lineage>
        <taxon>Bacteria</taxon>
        <taxon>Pseudomonadati</taxon>
        <taxon>Bacteroidota</taxon>
        <taxon>Flavobacteriia</taxon>
        <taxon>Flavobacteriales</taxon>
        <taxon>Flavobacteriaceae</taxon>
        <taxon>Leeuwenhoekiella</taxon>
    </lineage>
</organism>
<evidence type="ECO:0008006" key="3">
    <source>
        <dbReference type="Google" id="ProtNLM"/>
    </source>
</evidence>
<protein>
    <recommendedName>
        <fullName evidence="3">Outer membrane protein with beta-barrel domain</fullName>
    </recommendedName>
</protein>
<gene>
    <name evidence="1" type="ORF">DSL99_1545</name>
</gene>